<dbReference type="GO" id="GO:0005886">
    <property type="term" value="C:plasma membrane"/>
    <property type="evidence" value="ECO:0007669"/>
    <property type="project" value="TreeGrafter"/>
</dbReference>
<organism evidence="1 2">
    <name type="scientific">Vigna mungo</name>
    <name type="common">Black gram</name>
    <name type="synonym">Phaseolus mungo</name>
    <dbReference type="NCBI Taxonomy" id="3915"/>
    <lineage>
        <taxon>Eukaryota</taxon>
        <taxon>Viridiplantae</taxon>
        <taxon>Streptophyta</taxon>
        <taxon>Embryophyta</taxon>
        <taxon>Tracheophyta</taxon>
        <taxon>Spermatophyta</taxon>
        <taxon>Magnoliopsida</taxon>
        <taxon>eudicotyledons</taxon>
        <taxon>Gunneridae</taxon>
        <taxon>Pentapetalae</taxon>
        <taxon>rosids</taxon>
        <taxon>fabids</taxon>
        <taxon>Fabales</taxon>
        <taxon>Fabaceae</taxon>
        <taxon>Papilionoideae</taxon>
        <taxon>50 kb inversion clade</taxon>
        <taxon>NPAAA clade</taxon>
        <taxon>indigoferoid/millettioid clade</taxon>
        <taxon>Phaseoleae</taxon>
        <taxon>Vigna</taxon>
    </lineage>
</organism>
<dbReference type="AlphaFoldDB" id="A0AAQ3PEI4"/>
<sequence>MERFARSARSWCWYWRSFSSFQTLTSRSSLLSTHPKSASSRFSSSDVSMSRVLPKDYSWLPVFFAGVFGSGLVGVAYADNATVDVQERAKKERKRIEALIRSRGIRYGSYPSFSVAVKGQKVSVKFQISHGCDISQLIANLTAHLGTKAEAHGGGSDMLLRAWNRYFILCYPPTLEDFYAVVDWAYKIDLLRCISMHGIIERYLSGQKADAAGFVRDLLRDLESRISMQFNRVGD</sequence>
<name>A0AAQ3PEI4_VIGMU</name>
<dbReference type="Proteomes" id="UP001374535">
    <property type="component" value="Chromosome 1"/>
</dbReference>
<evidence type="ECO:0000313" key="2">
    <source>
        <dbReference type="Proteomes" id="UP001374535"/>
    </source>
</evidence>
<dbReference type="PANTHER" id="PTHR16092">
    <property type="entry name" value="SEC3/SYNTAXIN-RELATED"/>
    <property type="match status" value="1"/>
</dbReference>
<proteinExistence type="predicted"/>
<dbReference type="EMBL" id="CP144700">
    <property type="protein sequence ID" value="WVZ25193.1"/>
    <property type="molecule type" value="Genomic_DNA"/>
</dbReference>
<accession>A0AAQ3PEI4</accession>
<keyword evidence="2" id="KW-1185">Reference proteome</keyword>
<evidence type="ECO:0000313" key="1">
    <source>
        <dbReference type="EMBL" id="WVZ25193.1"/>
    </source>
</evidence>
<dbReference type="GO" id="GO:0006887">
    <property type="term" value="P:exocytosis"/>
    <property type="evidence" value="ECO:0007669"/>
    <property type="project" value="TreeGrafter"/>
</dbReference>
<dbReference type="PANTHER" id="PTHR16092:SF14">
    <property type="entry name" value="EXOCYST COMPLEX COMPONENT 1 ISOFORM X1"/>
    <property type="match status" value="1"/>
</dbReference>
<dbReference type="GO" id="GO:0005546">
    <property type="term" value="F:phosphatidylinositol-4,5-bisphosphate binding"/>
    <property type="evidence" value="ECO:0007669"/>
    <property type="project" value="TreeGrafter"/>
</dbReference>
<gene>
    <name evidence="1" type="ORF">V8G54_003737</name>
</gene>
<dbReference type="GO" id="GO:0006893">
    <property type="term" value="P:Golgi to plasma membrane transport"/>
    <property type="evidence" value="ECO:0007669"/>
    <property type="project" value="TreeGrafter"/>
</dbReference>
<protein>
    <submittedName>
        <fullName evidence="1">Uncharacterized protein</fullName>
    </submittedName>
</protein>
<dbReference type="GO" id="GO:0000145">
    <property type="term" value="C:exocyst"/>
    <property type="evidence" value="ECO:0007669"/>
    <property type="project" value="TreeGrafter"/>
</dbReference>
<reference evidence="1 2" key="1">
    <citation type="journal article" date="2023" name="Life. Sci Alliance">
        <title>Evolutionary insights into 3D genome organization and epigenetic landscape of Vigna mungo.</title>
        <authorList>
            <person name="Junaid A."/>
            <person name="Singh B."/>
            <person name="Bhatia S."/>
        </authorList>
    </citation>
    <scope>NUCLEOTIDE SEQUENCE [LARGE SCALE GENOMIC DNA]</scope>
    <source>
        <strain evidence="1">Urdbean</strain>
    </source>
</reference>